<reference evidence="3" key="1">
    <citation type="journal article" date="2012" name="Science">
        <title>The Paleozoic origin of enzymatic lignin decomposition reconstructed from 31 fungal genomes.</title>
        <authorList>
            <person name="Floudas D."/>
            <person name="Binder M."/>
            <person name="Riley R."/>
            <person name="Barry K."/>
            <person name="Blanchette R.A."/>
            <person name="Henrissat B."/>
            <person name="Martinez A.T."/>
            <person name="Otillar R."/>
            <person name="Spatafora J.W."/>
            <person name="Yadav J.S."/>
            <person name="Aerts A."/>
            <person name="Benoit I."/>
            <person name="Boyd A."/>
            <person name="Carlson A."/>
            <person name="Copeland A."/>
            <person name="Coutinho P.M."/>
            <person name="de Vries R.P."/>
            <person name="Ferreira P."/>
            <person name="Findley K."/>
            <person name="Foster B."/>
            <person name="Gaskell J."/>
            <person name="Glotzer D."/>
            <person name="Gorecki P."/>
            <person name="Heitman J."/>
            <person name="Hesse C."/>
            <person name="Hori C."/>
            <person name="Igarashi K."/>
            <person name="Jurgens J.A."/>
            <person name="Kallen N."/>
            <person name="Kersten P."/>
            <person name="Kohler A."/>
            <person name="Kuees U."/>
            <person name="Kumar T.K.A."/>
            <person name="Kuo A."/>
            <person name="LaButti K."/>
            <person name="Larrondo L.F."/>
            <person name="Lindquist E."/>
            <person name="Ling A."/>
            <person name="Lombard V."/>
            <person name="Lucas S."/>
            <person name="Lundell T."/>
            <person name="Martin R."/>
            <person name="McLaughlin D.J."/>
            <person name="Morgenstern I."/>
            <person name="Morin E."/>
            <person name="Murat C."/>
            <person name="Nagy L.G."/>
            <person name="Nolan M."/>
            <person name="Ohm R.A."/>
            <person name="Patyshakuliyeva A."/>
            <person name="Rokas A."/>
            <person name="Ruiz-Duenas F.J."/>
            <person name="Sabat G."/>
            <person name="Salamov A."/>
            <person name="Samejima M."/>
            <person name="Schmutz J."/>
            <person name="Slot J.C."/>
            <person name="St John F."/>
            <person name="Stenlid J."/>
            <person name="Sun H."/>
            <person name="Sun S."/>
            <person name="Syed K."/>
            <person name="Tsang A."/>
            <person name="Wiebenga A."/>
            <person name="Young D."/>
            <person name="Pisabarro A."/>
            <person name="Eastwood D.C."/>
            <person name="Martin F."/>
            <person name="Cullen D."/>
            <person name="Grigoriev I.V."/>
            <person name="Hibbett D.S."/>
        </authorList>
    </citation>
    <scope>NUCLEOTIDE SEQUENCE [LARGE SCALE GENOMIC DNA]</scope>
    <source>
        <strain evidence="3">RWD-64-598 SS2</strain>
    </source>
</reference>
<proteinExistence type="predicted"/>
<name>R7SDT5_CONPW</name>
<keyword evidence="1" id="KW-0732">Signal</keyword>
<dbReference type="Proteomes" id="UP000053558">
    <property type="component" value="Unassembled WGS sequence"/>
</dbReference>
<evidence type="ECO:0000256" key="1">
    <source>
        <dbReference type="SAM" id="SignalP"/>
    </source>
</evidence>
<feature type="chain" id="PRO_5004444053" description="Peptidase S1 domain-containing protein" evidence="1">
    <location>
        <begin position="18"/>
        <end position="127"/>
    </location>
</feature>
<evidence type="ECO:0000313" key="3">
    <source>
        <dbReference type="Proteomes" id="UP000053558"/>
    </source>
</evidence>
<gene>
    <name evidence="2" type="ORF">CONPUDRAFT_170071</name>
</gene>
<dbReference type="GeneID" id="19206382"/>
<protein>
    <recommendedName>
        <fullName evidence="4">Peptidase S1 domain-containing protein</fullName>
    </recommendedName>
</protein>
<keyword evidence="3" id="KW-1185">Reference proteome</keyword>
<dbReference type="EMBL" id="JH711592">
    <property type="protein sequence ID" value="EIW74328.1"/>
    <property type="molecule type" value="Genomic_DNA"/>
</dbReference>
<evidence type="ECO:0008006" key="4">
    <source>
        <dbReference type="Google" id="ProtNLM"/>
    </source>
</evidence>
<feature type="signal peptide" evidence="1">
    <location>
        <begin position="1"/>
        <end position="17"/>
    </location>
</feature>
<dbReference type="RefSeq" id="XP_007775352.1">
    <property type="nucleotide sequence ID" value="XM_007777162.1"/>
</dbReference>
<sequence>MFASAALLISLAVAAVATPLAHTPIRRANDTATVQFTPYNSASCQNANTESATRAKTFVVTAAHCVTPGYSFVSYIEQANHMATVEPCTFTMFPQANCAGTGVSANLTESSQCETVSGQSFRLDCKV</sequence>
<dbReference type="KEGG" id="cput:CONPUDRAFT_170071"/>
<organism evidence="2 3">
    <name type="scientific">Coniophora puteana (strain RWD-64-598)</name>
    <name type="common">Brown rot fungus</name>
    <dbReference type="NCBI Taxonomy" id="741705"/>
    <lineage>
        <taxon>Eukaryota</taxon>
        <taxon>Fungi</taxon>
        <taxon>Dikarya</taxon>
        <taxon>Basidiomycota</taxon>
        <taxon>Agaricomycotina</taxon>
        <taxon>Agaricomycetes</taxon>
        <taxon>Agaricomycetidae</taxon>
        <taxon>Boletales</taxon>
        <taxon>Coniophorineae</taxon>
        <taxon>Coniophoraceae</taxon>
        <taxon>Coniophora</taxon>
    </lineage>
</organism>
<accession>R7SDT5</accession>
<evidence type="ECO:0000313" key="2">
    <source>
        <dbReference type="EMBL" id="EIW74328.1"/>
    </source>
</evidence>
<dbReference type="AlphaFoldDB" id="R7SDT5"/>